<evidence type="ECO:0000259" key="4">
    <source>
        <dbReference type="PROSITE" id="PS50006"/>
    </source>
</evidence>
<comment type="caution">
    <text evidence="5">The sequence shown here is derived from an EMBL/GenBank/DDBJ whole genome shotgun (WGS) entry which is preliminary data.</text>
</comment>
<accession>A0A8H3WZA3</accession>
<dbReference type="SMART" id="SM00240">
    <property type="entry name" value="FHA"/>
    <property type="match status" value="1"/>
</dbReference>
<keyword evidence="3" id="KW-1133">Transmembrane helix</keyword>
<dbReference type="PROSITE" id="PS50006">
    <property type="entry name" value="FHA_DOMAIN"/>
    <property type="match status" value="1"/>
</dbReference>
<dbReference type="InterPro" id="IPR051176">
    <property type="entry name" value="Cent_Immune-Sig_Mod"/>
</dbReference>
<gene>
    <name evidence="5" type="ORF">F8M41_012109</name>
</gene>
<feature type="transmembrane region" description="Helical" evidence="3">
    <location>
        <begin position="686"/>
        <end position="707"/>
    </location>
</feature>
<proteinExistence type="predicted"/>
<feature type="region of interest" description="Disordered" evidence="2">
    <location>
        <begin position="518"/>
        <end position="537"/>
    </location>
</feature>
<dbReference type="Pfam" id="PF00498">
    <property type="entry name" value="FHA"/>
    <property type="match status" value="1"/>
</dbReference>
<keyword evidence="1" id="KW-0175">Coiled coil</keyword>
<keyword evidence="3" id="KW-0812">Transmembrane</keyword>
<evidence type="ECO:0000256" key="2">
    <source>
        <dbReference type="SAM" id="MobiDB-lite"/>
    </source>
</evidence>
<evidence type="ECO:0000256" key="3">
    <source>
        <dbReference type="SAM" id="Phobius"/>
    </source>
</evidence>
<dbReference type="EMBL" id="WTPW01002469">
    <property type="protein sequence ID" value="KAF0381416.1"/>
    <property type="molecule type" value="Genomic_DNA"/>
</dbReference>
<dbReference type="SUPFAM" id="SSF49879">
    <property type="entry name" value="SMAD/FHA domain"/>
    <property type="match status" value="1"/>
</dbReference>
<sequence length="822" mass="94282">MMDIFSIRYANGYTPSFHQKAAATTAMSSTKYSITNTTKRTPSKSYSAPTIPTFIKQTVVLDSLNETFSTKRLSLTEGIPVKIGRSTNRQTSPSETNGYFDSKVLSRTHAEVWFENGKVYIKDTGSSNGTFVNGRRINKDNEDEKIELKQRDILEFGIDIYNEQDKKLLFRKVCASVSFLRQYNNKNSSTKYKSNNDSARDEDTNDITKFDFTLNTGFSIYDFLEKELLNCKEESQRLNEMSTTLNDITNVFDNADKVLTTKTTNGLSKCESCPEKGKLEKSMNNVIHKENRDKKFDSLTTNLNGSFTFSNDNFFEDLKHNKLDNKRTIKPQNDEIIRLNEDLKRFNEKIENQTNTIILKDCEIKSLQTDNRRLINEISRIRQDLEKSNANCNKYRELIEKEQAKHKIETESLICSLQKELKDSQKISSTMKSLQTQLEDSLVLNELLKRNYESLIEENKKLRENIRRAELEKESQLNFMKKLGLEIAMNSGLENDLSKSSLSQVIRNGHSKQISEPIKDSEWTGDNDENDKSPIININSDNVFNERKLVEIRVKTDNNTKGSRLEAFNIMTTNQVKKDDYKNKIIMDETANSNDNKGGAIEESKMDYVSNKMLAIKQDTINGDLTKNKLSKKCSRTVVMSSKGRGVKTTKNGSITESSDSSRVVKKVKSEIKSEKGTQSIKNANFIWTVGILLTLIFLHSMIIIFLHTTFFQSRFPFPWLYSSTSNNLSLSEISTWNFSLSNLLNWNLSWFNISNWGSFIWNSPMTDVITWDASNINTETLKIGATNLESSMGWVVYILYGYFVLGSILACFVWIFLKYVE</sequence>
<reference evidence="5 6" key="1">
    <citation type="journal article" date="2019" name="Environ. Microbiol.">
        <title>At the nexus of three kingdoms: the genome of the mycorrhizal fungus Gigaspora margarita provides insights into plant, endobacterial and fungal interactions.</title>
        <authorList>
            <person name="Venice F."/>
            <person name="Ghignone S."/>
            <person name="Salvioli di Fossalunga A."/>
            <person name="Amselem J."/>
            <person name="Novero M."/>
            <person name="Xianan X."/>
            <person name="Sedzielewska Toro K."/>
            <person name="Morin E."/>
            <person name="Lipzen A."/>
            <person name="Grigoriev I.V."/>
            <person name="Henrissat B."/>
            <person name="Martin F.M."/>
            <person name="Bonfante P."/>
        </authorList>
    </citation>
    <scope>NUCLEOTIDE SEQUENCE [LARGE SCALE GENOMIC DNA]</scope>
    <source>
        <strain evidence="5 6">BEG34</strain>
    </source>
</reference>
<feature type="transmembrane region" description="Helical" evidence="3">
    <location>
        <begin position="795"/>
        <end position="818"/>
    </location>
</feature>
<dbReference type="Proteomes" id="UP000439903">
    <property type="component" value="Unassembled WGS sequence"/>
</dbReference>
<organism evidence="5 6">
    <name type="scientific">Gigaspora margarita</name>
    <dbReference type="NCBI Taxonomy" id="4874"/>
    <lineage>
        <taxon>Eukaryota</taxon>
        <taxon>Fungi</taxon>
        <taxon>Fungi incertae sedis</taxon>
        <taxon>Mucoromycota</taxon>
        <taxon>Glomeromycotina</taxon>
        <taxon>Glomeromycetes</taxon>
        <taxon>Diversisporales</taxon>
        <taxon>Gigasporaceae</taxon>
        <taxon>Gigaspora</taxon>
    </lineage>
</organism>
<name>A0A8H3WZA3_GIGMA</name>
<keyword evidence="6" id="KW-1185">Reference proteome</keyword>
<dbReference type="PANTHER" id="PTHR15715">
    <property type="entry name" value="CENTROSOMAL PROTEIN OF 170 KDA"/>
    <property type="match status" value="1"/>
</dbReference>
<dbReference type="AlphaFoldDB" id="A0A8H3WZA3"/>
<feature type="coiled-coil region" evidence="1">
    <location>
        <begin position="445"/>
        <end position="479"/>
    </location>
</feature>
<dbReference type="PANTHER" id="PTHR15715:SF37">
    <property type="entry name" value="LD47843P"/>
    <property type="match status" value="1"/>
</dbReference>
<evidence type="ECO:0000313" key="5">
    <source>
        <dbReference type="EMBL" id="KAF0381416.1"/>
    </source>
</evidence>
<dbReference type="InterPro" id="IPR000253">
    <property type="entry name" value="FHA_dom"/>
</dbReference>
<feature type="coiled-coil region" evidence="1">
    <location>
        <begin position="333"/>
        <end position="405"/>
    </location>
</feature>
<evidence type="ECO:0000256" key="1">
    <source>
        <dbReference type="SAM" id="Coils"/>
    </source>
</evidence>
<keyword evidence="3" id="KW-0472">Membrane</keyword>
<protein>
    <submittedName>
        <fullName evidence="5">Cell cycle arrest in response to pheromone-related protein</fullName>
    </submittedName>
</protein>
<evidence type="ECO:0000313" key="6">
    <source>
        <dbReference type="Proteomes" id="UP000439903"/>
    </source>
</evidence>
<feature type="domain" description="FHA" evidence="4">
    <location>
        <begin position="81"/>
        <end position="137"/>
    </location>
</feature>
<dbReference type="OrthoDB" id="687730at2759"/>
<dbReference type="Gene3D" id="2.60.200.20">
    <property type="match status" value="1"/>
</dbReference>
<dbReference type="InterPro" id="IPR008984">
    <property type="entry name" value="SMAD_FHA_dom_sf"/>
</dbReference>